<accession>A0ABW8IME4</accession>
<organism evidence="1 2">
    <name type="scientific">Dyella humi</name>
    <dbReference type="NCBI Taxonomy" id="1770547"/>
    <lineage>
        <taxon>Bacteria</taxon>
        <taxon>Pseudomonadati</taxon>
        <taxon>Pseudomonadota</taxon>
        <taxon>Gammaproteobacteria</taxon>
        <taxon>Lysobacterales</taxon>
        <taxon>Rhodanobacteraceae</taxon>
        <taxon>Dyella</taxon>
    </lineage>
</organism>
<protein>
    <submittedName>
        <fullName evidence="1">Uncharacterized protein</fullName>
    </submittedName>
</protein>
<dbReference type="Proteomes" id="UP001620409">
    <property type="component" value="Unassembled WGS sequence"/>
</dbReference>
<dbReference type="RefSeq" id="WP_380014797.1">
    <property type="nucleotide sequence ID" value="NZ_JADIKI010000023.1"/>
</dbReference>
<comment type="caution">
    <text evidence="1">The sequence shown here is derived from an EMBL/GenBank/DDBJ whole genome shotgun (WGS) entry which is preliminary data.</text>
</comment>
<reference evidence="1 2" key="1">
    <citation type="submission" date="2020-10" db="EMBL/GenBank/DDBJ databases">
        <title>Phylogeny of dyella-like bacteria.</title>
        <authorList>
            <person name="Fu J."/>
        </authorList>
    </citation>
    <scope>NUCLEOTIDE SEQUENCE [LARGE SCALE GENOMIC DNA]</scope>
    <source>
        <strain evidence="1 2">DHG40</strain>
    </source>
</reference>
<evidence type="ECO:0000313" key="1">
    <source>
        <dbReference type="EMBL" id="MFK2856308.1"/>
    </source>
</evidence>
<keyword evidence="2" id="KW-1185">Reference proteome</keyword>
<proteinExistence type="predicted"/>
<sequence>MSLVDPSNRHFPEAFLTPRERAKATHELASYGEAALPLLRAILDGSAINENGVPYRRLGMPIDCALVTIRMLDKTAFSLQDLVQVEFKAGHPYAQDALTALS</sequence>
<dbReference type="EMBL" id="JADIKI010000023">
    <property type="protein sequence ID" value="MFK2856308.1"/>
    <property type="molecule type" value="Genomic_DNA"/>
</dbReference>
<evidence type="ECO:0000313" key="2">
    <source>
        <dbReference type="Proteomes" id="UP001620409"/>
    </source>
</evidence>
<name>A0ABW8IME4_9GAMM</name>
<gene>
    <name evidence="1" type="ORF">ISP18_17010</name>
</gene>